<keyword evidence="6 8" id="KW-0503">Monooxygenase</keyword>
<keyword evidence="10" id="KW-1185">Reference proteome</keyword>
<dbReference type="PRINTS" id="PR00385">
    <property type="entry name" value="P450"/>
</dbReference>
<dbReference type="GO" id="GO:0016705">
    <property type="term" value="F:oxidoreductase activity, acting on paired donors, with incorporation or reduction of molecular oxygen"/>
    <property type="evidence" value="ECO:0007669"/>
    <property type="project" value="InterPro"/>
</dbReference>
<evidence type="ECO:0000256" key="2">
    <source>
        <dbReference type="ARBA" id="ARBA00022617"/>
    </source>
</evidence>
<keyword evidence="3 7" id="KW-0479">Metal-binding</keyword>
<gene>
    <name evidence="9" type="ORF">INT48_003499</name>
</gene>
<dbReference type="Proteomes" id="UP000613177">
    <property type="component" value="Unassembled WGS sequence"/>
</dbReference>
<dbReference type="EMBL" id="JAEPRE010000232">
    <property type="protein sequence ID" value="KAG2229954.1"/>
    <property type="molecule type" value="Genomic_DNA"/>
</dbReference>
<dbReference type="PRINTS" id="PR00463">
    <property type="entry name" value="EP450I"/>
</dbReference>
<dbReference type="InterPro" id="IPR002401">
    <property type="entry name" value="Cyt_P450_E_grp-I"/>
</dbReference>
<keyword evidence="4 8" id="KW-0560">Oxidoreductase</keyword>
<dbReference type="GO" id="GO:0004497">
    <property type="term" value="F:monooxygenase activity"/>
    <property type="evidence" value="ECO:0007669"/>
    <property type="project" value="UniProtKB-KW"/>
</dbReference>
<dbReference type="PROSITE" id="PS00086">
    <property type="entry name" value="CYTOCHROME_P450"/>
    <property type="match status" value="1"/>
</dbReference>
<dbReference type="AlphaFoldDB" id="A0A8H7SIA7"/>
<dbReference type="InterPro" id="IPR001128">
    <property type="entry name" value="Cyt_P450"/>
</dbReference>
<dbReference type="InterPro" id="IPR050196">
    <property type="entry name" value="Cytochrome_P450_Monoox"/>
</dbReference>
<comment type="cofactor">
    <cofactor evidence="7">
        <name>heme</name>
        <dbReference type="ChEBI" id="CHEBI:30413"/>
    </cofactor>
</comment>
<keyword evidence="2 7" id="KW-0349">Heme</keyword>
<evidence type="ECO:0000256" key="6">
    <source>
        <dbReference type="ARBA" id="ARBA00023033"/>
    </source>
</evidence>
<sequence>MSLLENSFLKLPLQNAIQLYGDEVVPRLTKRNKVIAIGTAVALSIIYFLRDRVTKPPRKLRHIPYLSYFGVLRSMYYKESVRDRSARVHIPEINSENSNGLFLEVARNGWVLHVANPEDAKRVFLKLELFPKIDLSAERSGTLNSKFTIGPNLPMINGAHWKAQRKVANPAFRRSMPVKLFGQLTQEMFKSMENKGEVYNVSDLMERWTLDAIGIAGFGFDFKSIHNKDSEWVHRYARINEGLRDPIFFLFPYLDTNFRWLFPHRVETHKQTDIFLEMLDEVIKSKKLDLENGVKNNALEENERDLLSLMLESGEEGNGILSNKELKSNLCAFFLAGHDTTANALSYAIHYLAENQGIQEKARQEAISILGDEPCDILPTIEDTKKMTYINQIMKETLRINGPVARTLPRVVQEDIFLSGTFVPKGTLLVVNMFGIQHSNKIWSDPDVFNPDRFSENGEGIRETGEGMAWVPFGNGARQCIGMNFSLNEQRVLLSMLLRKYRWSTPKDSPHKNGIISAGLNVQGPVDLDIAFQKLY</sequence>
<organism evidence="9 10">
    <name type="scientific">Thamnidium elegans</name>
    <dbReference type="NCBI Taxonomy" id="101142"/>
    <lineage>
        <taxon>Eukaryota</taxon>
        <taxon>Fungi</taxon>
        <taxon>Fungi incertae sedis</taxon>
        <taxon>Mucoromycota</taxon>
        <taxon>Mucoromycotina</taxon>
        <taxon>Mucoromycetes</taxon>
        <taxon>Mucorales</taxon>
        <taxon>Mucorineae</taxon>
        <taxon>Mucoraceae</taxon>
        <taxon>Thamnidium</taxon>
    </lineage>
</organism>
<dbReference type="Gene3D" id="1.10.630.10">
    <property type="entry name" value="Cytochrome P450"/>
    <property type="match status" value="1"/>
</dbReference>
<dbReference type="PANTHER" id="PTHR24291:SF50">
    <property type="entry name" value="BIFUNCTIONAL ALBAFLAVENONE MONOOXYGENASE_TERPENE SYNTHASE"/>
    <property type="match status" value="1"/>
</dbReference>
<evidence type="ECO:0000256" key="1">
    <source>
        <dbReference type="ARBA" id="ARBA00010617"/>
    </source>
</evidence>
<evidence type="ECO:0000256" key="3">
    <source>
        <dbReference type="ARBA" id="ARBA00022723"/>
    </source>
</evidence>
<name>A0A8H7SIA7_9FUNG</name>
<comment type="caution">
    <text evidence="9">The sequence shown here is derived from an EMBL/GenBank/DDBJ whole genome shotgun (WGS) entry which is preliminary data.</text>
</comment>
<proteinExistence type="inferred from homology"/>
<protein>
    <recommendedName>
        <fullName evidence="11">Cytochrome P450</fullName>
    </recommendedName>
</protein>
<comment type="similarity">
    <text evidence="1 8">Belongs to the cytochrome P450 family.</text>
</comment>
<evidence type="ECO:0000313" key="9">
    <source>
        <dbReference type="EMBL" id="KAG2229954.1"/>
    </source>
</evidence>
<feature type="binding site" description="axial binding residue" evidence="7">
    <location>
        <position position="480"/>
    </location>
    <ligand>
        <name>heme</name>
        <dbReference type="ChEBI" id="CHEBI:30413"/>
    </ligand>
    <ligandPart>
        <name>Fe</name>
        <dbReference type="ChEBI" id="CHEBI:18248"/>
    </ligandPart>
</feature>
<dbReference type="GO" id="GO:0020037">
    <property type="term" value="F:heme binding"/>
    <property type="evidence" value="ECO:0007669"/>
    <property type="project" value="InterPro"/>
</dbReference>
<dbReference type="GO" id="GO:0005506">
    <property type="term" value="F:iron ion binding"/>
    <property type="evidence" value="ECO:0007669"/>
    <property type="project" value="InterPro"/>
</dbReference>
<dbReference type="InterPro" id="IPR017972">
    <property type="entry name" value="Cyt_P450_CS"/>
</dbReference>
<dbReference type="PANTHER" id="PTHR24291">
    <property type="entry name" value="CYTOCHROME P450 FAMILY 4"/>
    <property type="match status" value="1"/>
</dbReference>
<dbReference type="SUPFAM" id="SSF48264">
    <property type="entry name" value="Cytochrome P450"/>
    <property type="match status" value="1"/>
</dbReference>
<keyword evidence="5 7" id="KW-0408">Iron</keyword>
<reference evidence="9" key="1">
    <citation type="submission" date="2021-01" db="EMBL/GenBank/DDBJ databases">
        <title>Metabolic potential, ecology and presence of endohyphal bacteria is reflected in genomic diversity of Mucoromycotina.</title>
        <authorList>
            <person name="Muszewska A."/>
            <person name="Okrasinska A."/>
            <person name="Steczkiewicz K."/>
            <person name="Drgas O."/>
            <person name="Orlowska M."/>
            <person name="Perlinska-Lenart U."/>
            <person name="Aleksandrzak-Piekarczyk T."/>
            <person name="Szatraj K."/>
            <person name="Zielenkiewicz U."/>
            <person name="Pilsyk S."/>
            <person name="Malc E."/>
            <person name="Mieczkowski P."/>
            <person name="Kruszewska J.S."/>
            <person name="Biernat P."/>
            <person name="Pawlowska J."/>
        </authorList>
    </citation>
    <scope>NUCLEOTIDE SEQUENCE</scope>
    <source>
        <strain evidence="9">WA0000018081</strain>
    </source>
</reference>
<evidence type="ECO:0000256" key="4">
    <source>
        <dbReference type="ARBA" id="ARBA00023002"/>
    </source>
</evidence>
<evidence type="ECO:0008006" key="11">
    <source>
        <dbReference type="Google" id="ProtNLM"/>
    </source>
</evidence>
<dbReference type="InterPro" id="IPR036396">
    <property type="entry name" value="Cyt_P450_sf"/>
</dbReference>
<accession>A0A8H7SIA7</accession>
<dbReference type="Pfam" id="PF00067">
    <property type="entry name" value="p450"/>
    <property type="match status" value="1"/>
</dbReference>
<evidence type="ECO:0000256" key="7">
    <source>
        <dbReference type="PIRSR" id="PIRSR602401-1"/>
    </source>
</evidence>
<evidence type="ECO:0000313" key="10">
    <source>
        <dbReference type="Proteomes" id="UP000613177"/>
    </source>
</evidence>
<evidence type="ECO:0000256" key="8">
    <source>
        <dbReference type="RuleBase" id="RU000461"/>
    </source>
</evidence>
<evidence type="ECO:0000256" key="5">
    <source>
        <dbReference type="ARBA" id="ARBA00023004"/>
    </source>
</evidence>